<accession>A0A8H4QWF4</accession>
<evidence type="ECO:0000313" key="2">
    <source>
        <dbReference type="Proteomes" id="UP000521872"/>
    </source>
</evidence>
<comment type="caution">
    <text evidence="1">The sequence shown here is derived from an EMBL/GenBank/DDBJ whole genome shotgun (WGS) entry which is preliminary data.</text>
</comment>
<name>A0A8H4QWF4_9AGAR</name>
<evidence type="ECO:0000313" key="1">
    <source>
        <dbReference type="EMBL" id="KAF4618036.1"/>
    </source>
</evidence>
<reference evidence="1 2" key="1">
    <citation type="submission" date="2019-12" db="EMBL/GenBank/DDBJ databases">
        <authorList>
            <person name="Floudas D."/>
            <person name="Bentzer J."/>
            <person name="Ahren D."/>
            <person name="Johansson T."/>
            <person name="Persson P."/>
            <person name="Tunlid A."/>
        </authorList>
    </citation>
    <scope>NUCLEOTIDE SEQUENCE [LARGE SCALE GENOMIC DNA]</scope>
    <source>
        <strain evidence="1 2">CBS 102.39</strain>
    </source>
</reference>
<keyword evidence="2" id="KW-1185">Reference proteome</keyword>
<protein>
    <submittedName>
        <fullName evidence="1">Uncharacterized protein</fullName>
    </submittedName>
</protein>
<proteinExistence type="predicted"/>
<dbReference type="Gene3D" id="3.60.130.30">
    <property type="match status" value="1"/>
</dbReference>
<dbReference type="EMBL" id="JAACJL010000020">
    <property type="protein sequence ID" value="KAF4618036.1"/>
    <property type="molecule type" value="Genomic_DNA"/>
</dbReference>
<dbReference type="AlphaFoldDB" id="A0A8H4QWF4"/>
<gene>
    <name evidence="1" type="ORF">D9613_012855</name>
</gene>
<sequence length="659" mass="72943">MHTTPPPPISTDPPPIGIHSNIDISSHLQAAIQSSASHFDMGHGDSEDFAVTCRPRFDARDIAAVGLSAQRVRFDRYWRLANREAPCERSLSSSPCRETFFGFGRPSSTAPPTRPGRHTLTFRTPSYHPQAYHRATARHDDITSTATNLLSINLPGGNWIGRRSRDARGKARTLQELKDQGFRTIEWDGRRPHAILDADKCIVAMMAGMPDQDRSWSSSMRDAAAAMKDSLDKGVVSRTLSPGEAHRRGVFSAIPSGVSYGGGQRVPGNLVLTKGQQTIVDRLINNKNIRRIAGFQSACLGLYFPKIYADYEANLSRLYRLRPTLRPNFSNFSIFPACTFNLGPGTSTFDHVDSANVAYGICAITALGSYDYTLGGHLVLFDLGLILEFPPGATILIPSSIFRHGNTPVIGPGAYRSSFTQYCAGGLFRWAQYGGRTADALQNASRLDIKALVSISTPTVAFRLSGCKTGADAKKVIDGSPKERTLRALSLFSTLDTLKHDRFNVFKPVKDKKIKGPCLTESIIRQASSADIRRMMKNITEDELKLIRDWKLYYWIPADLADHPYYSLQRTHRRLPRPWRTEPSEVNAVDFTVVSAKAKVALLKAYIEELSTADGVDEQALSMADEELEEKDLSIFEAKAGTILHDLEFTQAMMKKPTT</sequence>
<organism evidence="1 2">
    <name type="scientific">Agrocybe pediades</name>
    <dbReference type="NCBI Taxonomy" id="84607"/>
    <lineage>
        <taxon>Eukaryota</taxon>
        <taxon>Fungi</taxon>
        <taxon>Dikarya</taxon>
        <taxon>Basidiomycota</taxon>
        <taxon>Agaricomycotina</taxon>
        <taxon>Agaricomycetes</taxon>
        <taxon>Agaricomycetidae</taxon>
        <taxon>Agaricales</taxon>
        <taxon>Agaricineae</taxon>
        <taxon>Strophariaceae</taxon>
        <taxon>Agrocybe</taxon>
    </lineage>
</organism>
<dbReference type="Proteomes" id="UP000521872">
    <property type="component" value="Unassembled WGS sequence"/>
</dbReference>